<reference evidence="2 3" key="1">
    <citation type="submission" date="2017-04" db="EMBL/GenBank/DDBJ databases">
        <title>Genome Sequence of the Model Brown-Rot Fungus Postia placenta SB12.</title>
        <authorList>
            <consortium name="DOE Joint Genome Institute"/>
            <person name="Gaskell J."/>
            <person name="Kersten P."/>
            <person name="Larrondo L.F."/>
            <person name="Canessa P."/>
            <person name="Martinez D."/>
            <person name="Hibbett D."/>
            <person name="Schmoll M."/>
            <person name="Kubicek C.P."/>
            <person name="Martinez A.T."/>
            <person name="Yadav J."/>
            <person name="Master E."/>
            <person name="Magnuson J.K."/>
            <person name="James T."/>
            <person name="Yaver D."/>
            <person name="Berka R."/>
            <person name="Labutti K."/>
            <person name="Lipzen A."/>
            <person name="Aerts A."/>
            <person name="Barry K."/>
            <person name="Henrissat B."/>
            <person name="Blanchette R."/>
            <person name="Grigoriev I."/>
            <person name="Cullen D."/>
        </authorList>
    </citation>
    <scope>NUCLEOTIDE SEQUENCE [LARGE SCALE GENOMIC DNA]</scope>
    <source>
        <strain evidence="2 3">MAD-698-R-SB12</strain>
    </source>
</reference>
<feature type="region of interest" description="Disordered" evidence="1">
    <location>
        <begin position="148"/>
        <end position="177"/>
    </location>
</feature>
<protein>
    <submittedName>
        <fullName evidence="2">Uncharacterized protein</fullName>
    </submittedName>
</protein>
<sequence length="197" mass="22213">MPMQCFRIRDCTIPLALPLIATLAPGTDLADTITIHTRYTSGYEKTCKDVTPIRANSKPNLVIPWCTSWRRPLVIGVRTVKAWRSLKTAETRGKHWHELAYPNRVIGERCTRGIGGSVYVKRRHDEDRIQQLMLPRIGSNGCAALESRQATGQPSSRQTRARHDECGDPPKRKSIRVMTRSSQDCVDVMVITECATK</sequence>
<dbReference type="GeneID" id="36322155"/>
<accession>A0A1X6ML97</accession>
<feature type="compositionally biased region" description="Polar residues" evidence="1">
    <location>
        <begin position="148"/>
        <end position="158"/>
    </location>
</feature>
<organism evidence="2 3">
    <name type="scientific">Postia placenta MAD-698-R-SB12</name>
    <dbReference type="NCBI Taxonomy" id="670580"/>
    <lineage>
        <taxon>Eukaryota</taxon>
        <taxon>Fungi</taxon>
        <taxon>Dikarya</taxon>
        <taxon>Basidiomycota</taxon>
        <taxon>Agaricomycotina</taxon>
        <taxon>Agaricomycetes</taxon>
        <taxon>Polyporales</taxon>
        <taxon>Adustoporiaceae</taxon>
        <taxon>Rhodonia</taxon>
    </lineage>
</organism>
<name>A0A1X6ML97_9APHY</name>
<gene>
    <name evidence="2" type="ORF">POSPLADRAFT_1037208</name>
</gene>
<evidence type="ECO:0000313" key="3">
    <source>
        <dbReference type="Proteomes" id="UP000194127"/>
    </source>
</evidence>
<dbReference type="EMBL" id="KZ110610">
    <property type="protein sequence ID" value="OSX56996.1"/>
    <property type="molecule type" value="Genomic_DNA"/>
</dbReference>
<dbReference type="AlphaFoldDB" id="A0A1X6ML97"/>
<evidence type="ECO:0000256" key="1">
    <source>
        <dbReference type="SAM" id="MobiDB-lite"/>
    </source>
</evidence>
<dbReference type="RefSeq" id="XP_024333790.1">
    <property type="nucleotide sequence ID" value="XM_024477205.1"/>
</dbReference>
<keyword evidence="3" id="KW-1185">Reference proteome</keyword>
<proteinExistence type="predicted"/>
<evidence type="ECO:0000313" key="2">
    <source>
        <dbReference type="EMBL" id="OSX56996.1"/>
    </source>
</evidence>
<dbReference type="Proteomes" id="UP000194127">
    <property type="component" value="Unassembled WGS sequence"/>
</dbReference>
<feature type="compositionally biased region" description="Basic and acidic residues" evidence="1">
    <location>
        <begin position="161"/>
        <end position="171"/>
    </location>
</feature>